<evidence type="ECO:0000313" key="1">
    <source>
        <dbReference type="EMBL" id="POG06494.1"/>
    </source>
</evidence>
<name>A0A2S3WZQ5_PSEPU</name>
<evidence type="ECO:0000313" key="2">
    <source>
        <dbReference type="Proteomes" id="UP000237230"/>
    </source>
</evidence>
<comment type="caution">
    <text evidence="1">The sequence shown here is derived from an EMBL/GenBank/DDBJ whole genome shotgun (WGS) entry which is preliminary data.</text>
</comment>
<accession>A0A2S3WZQ5</accession>
<reference evidence="1 2" key="2">
    <citation type="submission" date="2018-03" db="EMBL/GenBank/DDBJ databases">
        <title>Draft genome of Pseudomonas putida strain KH-21-114.</title>
        <authorList>
            <person name="Yoshizawa S."/>
            <person name="Khan N.H."/>
            <person name="Nishimura M."/>
            <person name="Chiura H.X."/>
            <person name="Ogura Y."/>
            <person name="Hayashi T."/>
            <person name="Kogure K."/>
        </authorList>
    </citation>
    <scope>NUCLEOTIDE SEQUENCE [LARGE SCALE GENOMIC DNA]</scope>
    <source>
        <strain evidence="1 2">KH-21-114</strain>
    </source>
</reference>
<reference evidence="1 2" key="1">
    <citation type="submission" date="2016-08" db="EMBL/GenBank/DDBJ databases">
        <authorList>
            <person name="Seilhamer J.J."/>
        </authorList>
    </citation>
    <scope>NUCLEOTIDE SEQUENCE [LARGE SCALE GENOMIC DNA]</scope>
    <source>
        <strain evidence="1 2">KH-21-114</strain>
    </source>
</reference>
<dbReference type="AlphaFoldDB" id="A0A2S3WZQ5"/>
<dbReference type="EMBL" id="MINH01000021">
    <property type="protein sequence ID" value="POG06494.1"/>
    <property type="molecule type" value="Genomic_DNA"/>
</dbReference>
<gene>
    <name evidence="1" type="ORF">BGP84_27145</name>
</gene>
<organism evidence="1 2">
    <name type="scientific">Pseudomonas putida</name>
    <name type="common">Arthrobacter siderocapsulatus</name>
    <dbReference type="NCBI Taxonomy" id="303"/>
    <lineage>
        <taxon>Bacteria</taxon>
        <taxon>Pseudomonadati</taxon>
        <taxon>Pseudomonadota</taxon>
        <taxon>Gammaproteobacteria</taxon>
        <taxon>Pseudomonadales</taxon>
        <taxon>Pseudomonadaceae</taxon>
        <taxon>Pseudomonas</taxon>
    </lineage>
</organism>
<protein>
    <submittedName>
        <fullName evidence="1">Uncharacterized protein</fullName>
    </submittedName>
</protein>
<proteinExistence type="predicted"/>
<dbReference type="Proteomes" id="UP000237230">
    <property type="component" value="Unassembled WGS sequence"/>
</dbReference>
<sequence length="80" mass="8966">MRIIANHWAGVIAGRGAKHLAQCVQAHIYHRNTRLGQSDIGLSCLRLASTPVTQRPNRSRQGSQPHHHFRQLVRELGDAL</sequence>